<evidence type="ECO:0000313" key="3">
    <source>
        <dbReference type="EMBL" id="RKO84449.1"/>
    </source>
</evidence>
<feature type="non-terminal residue" evidence="3">
    <location>
        <position position="136"/>
    </location>
</feature>
<evidence type="ECO:0000259" key="2">
    <source>
        <dbReference type="Pfam" id="PF01301"/>
    </source>
</evidence>
<dbReference type="GO" id="GO:0004553">
    <property type="term" value="F:hydrolase activity, hydrolyzing O-glycosyl compounds"/>
    <property type="evidence" value="ECO:0007669"/>
    <property type="project" value="InterPro"/>
</dbReference>
<reference evidence="4" key="1">
    <citation type="journal article" date="2018" name="Nat. Microbiol.">
        <title>Leveraging single-cell genomics to expand the fungal tree of life.</title>
        <authorList>
            <person name="Ahrendt S.R."/>
            <person name="Quandt C.A."/>
            <person name="Ciobanu D."/>
            <person name="Clum A."/>
            <person name="Salamov A."/>
            <person name="Andreopoulos B."/>
            <person name="Cheng J.F."/>
            <person name="Woyke T."/>
            <person name="Pelin A."/>
            <person name="Henrissat B."/>
            <person name="Reynolds N.K."/>
            <person name="Benny G.L."/>
            <person name="Smith M.E."/>
            <person name="James T.Y."/>
            <person name="Grigoriev I.V."/>
        </authorList>
    </citation>
    <scope>NUCLEOTIDE SEQUENCE [LARGE SCALE GENOMIC DNA]</scope>
</reference>
<accession>A0A4P9VXK6</accession>
<protein>
    <submittedName>
        <fullName evidence="3">Glycoside hydrolase superfamily</fullName>
    </submittedName>
</protein>
<keyword evidence="4" id="KW-1185">Reference proteome</keyword>
<dbReference type="EMBL" id="ML000088">
    <property type="protein sequence ID" value="RKO84449.1"/>
    <property type="molecule type" value="Genomic_DNA"/>
</dbReference>
<evidence type="ECO:0000313" key="4">
    <source>
        <dbReference type="Proteomes" id="UP000269721"/>
    </source>
</evidence>
<keyword evidence="3" id="KW-0378">Hydrolase</keyword>
<dbReference type="PRINTS" id="PR00742">
    <property type="entry name" value="GLHYDRLASE35"/>
</dbReference>
<feature type="domain" description="Glycoside hydrolase 35 catalytic" evidence="2">
    <location>
        <begin position="9"/>
        <end position="128"/>
    </location>
</feature>
<dbReference type="InterPro" id="IPR031330">
    <property type="entry name" value="Gly_Hdrlase_35_cat"/>
</dbReference>
<dbReference type="Proteomes" id="UP000269721">
    <property type="component" value="Unassembled WGS sequence"/>
</dbReference>
<dbReference type="InterPro" id="IPR001944">
    <property type="entry name" value="Glycoside_Hdrlase_35"/>
</dbReference>
<evidence type="ECO:0000256" key="1">
    <source>
        <dbReference type="ARBA" id="ARBA00009809"/>
    </source>
</evidence>
<dbReference type="InterPro" id="IPR017853">
    <property type="entry name" value="GH"/>
</dbReference>
<dbReference type="Pfam" id="PF01301">
    <property type="entry name" value="Glyco_hydro_35"/>
    <property type="match status" value="1"/>
</dbReference>
<gene>
    <name evidence="3" type="ORF">BDK51DRAFT_5662</name>
</gene>
<feature type="non-terminal residue" evidence="3">
    <location>
        <position position="1"/>
    </location>
</feature>
<dbReference type="PANTHER" id="PTHR23421">
    <property type="entry name" value="BETA-GALACTOSIDASE RELATED"/>
    <property type="match status" value="1"/>
</dbReference>
<dbReference type="GO" id="GO:0005975">
    <property type="term" value="P:carbohydrate metabolic process"/>
    <property type="evidence" value="ECO:0007669"/>
    <property type="project" value="InterPro"/>
</dbReference>
<dbReference type="SUPFAM" id="SSF51445">
    <property type="entry name" value="(Trans)glycosidases"/>
    <property type="match status" value="1"/>
</dbReference>
<dbReference type="Gene3D" id="3.20.20.80">
    <property type="entry name" value="Glycosidases"/>
    <property type="match status" value="1"/>
</dbReference>
<proteinExistence type="inferred from homology"/>
<dbReference type="AlphaFoldDB" id="A0A4P9VXK6"/>
<sequence>VLDWDARSLRIRGEPVMILSGEFHYWRVPDRERWESVLRGYKAVGVNTIRIYFSWAYHSPAQGTYHFTANRDIDHLLTLCSQLGLFVLVAPGPYICAETQGGGIPQWVVAKRDVRIRHSVTNFWRRYDPEYSRYSQ</sequence>
<organism evidence="3 4">
    <name type="scientific">Blyttiomyces helicus</name>
    <dbReference type="NCBI Taxonomy" id="388810"/>
    <lineage>
        <taxon>Eukaryota</taxon>
        <taxon>Fungi</taxon>
        <taxon>Fungi incertae sedis</taxon>
        <taxon>Chytridiomycota</taxon>
        <taxon>Chytridiomycota incertae sedis</taxon>
        <taxon>Chytridiomycetes</taxon>
        <taxon>Chytridiomycetes incertae sedis</taxon>
        <taxon>Blyttiomyces</taxon>
    </lineage>
</organism>
<comment type="similarity">
    <text evidence="1">Belongs to the glycosyl hydrolase 35 family.</text>
</comment>
<dbReference type="OrthoDB" id="1657402at2759"/>
<name>A0A4P9VXK6_9FUNG</name>